<feature type="signal peptide" evidence="1">
    <location>
        <begin position="1"/>
        <end position="22"/>
    </location>
</feature>
<dbReference type="InterPro" id="IPR009091">
    <property type="entry name" value="RCC1/BLIP-II"/>
</dbReference>
<dbReference type="GO" id="GO:0005737">
    <property type="term" value="C:cytoplasm"/>
    <property type="evidence" value="ECO:0007669"/>
    <property type="project" value="TreeGrafter"/>
</dbReference>
<evidence type="ECO:0000313" key="3">
    <source>
        <dbReference type="Proteomes" id="UP000195667"/>
    </source>
</evidence>
<dbReference type="InterPro" id="IPR000408">
    <property type="entry name" value="Reg_chr_condens"/>
</dbReference>
<keyword evidence="1" id="KW-0732">Signal</keyword>
<gene>
    <name evidence="2" type="ORF">CRENPOLYSF1_540063</name>
</gene>
<sequence length="376" mass="38453">MKKYVMAIVGSYLSLHGLSSLAATPQVVSAYVSAALKSDGSVWAWGDSCSSNIAKQLKNNAGSNISGVKGIATVGYYGVLLINSDGSLTRSQGCGGSWDTVKDSSGNSVTNATQASGAGSTAFVKTDGTVWNFGSNAYGQLGTGSAGGASNDAVQVKTGAAAFLTSVKAVRVNELYSVALKTDGTLWTWGYSWRTPGNYYATQLKDSAGNPVTSVSSIGAGGHDVFHFVKTDGSLFAVSVRNGKVSPIKNASGAALTNMLGVDGTNMYGADAGVAVATGGNVWQWGQSPNAFSAGDSAFQVKATGNTLLTDVKVVAGTIYNTLALKNDSTVWQWGTGGQGASTPVGGFIASQVMDTNGKPLSLFTTVHFFSCKKVI</sequence>
<name>A0A1R4HE60_9GAMM</name>
<evidence type="ECO:0000313" key="2">
    <source>
        <dbReference type="EMBL" id="SJM94504.1"/>
    </source>
</evidence>
<reference evidence="3" key="1">
    <citation type="submission" date="2017-02" db="EMBL/GenBank/DDBJ databases">
        <authorList>
            <person name="Daims H."/>
        </authorList>
    </citation>
    <scope>NUCLEOTIDE SEQUENCE [LARGE SCALE GENOMIC DNA]</scope>
</reference>
<dbReference type="OrthoDB" id="5567205at2"/>
<dbReference type="Gene3D" id="2.130.10.30">
    <property type="entry name" value="Regulator of chromosome condensation 1/beta-lactamase-inhibitor protein II"/>
    <property type="match status" value="1"/>
</dbReference>
<protein>
    <recommendedName>
        <fullName evidence="4">Regulator of chromosome condensation RCC1</fullName>
    </recommendedName>
</protein>
<dbReference type="AlphaFoldDB" id="A0A1R4HE60"/>
<organism evidence="2 3">
    <name type="scientific">Crenothrix polyspora</name>
    <dbReference type="NCBI Taxonomy" id="360316"/>
    <lineage>
        <taxon>Bacteria</taxon>
        <taxon>Pseudomonadati</taxon>
        <taxon>Pseudomonadota</taxon>
        <taxon>Gammaproteobacteria</taxon>
        <taxon>Methylococcales</taxon>
        <taxon>Crenotrichaceae</taxon>
        <taxon>Crenothrix</taxon>
    </lineage>
</organism>
<feature type="chain" id="PRO_5012684171" description="Regulator of chromosome condensation RCC1" evidence="1">
    <location>
        <begin position="23"/>
        <end position="376"/>
    </location>
</feature>
<dbReference type="PANTHER" id="PTHR45982:SF1">
    <property type="entry name" value="REGULATOR OF CHROMOSOME CONDENSATION"/>
    <property type="match status" value="1"/>
</dbReference>
<proteinExistence type="predicted"/>
<dbReference type="GO" id="GO:0005085">
    <property type="term" value="F:guanyl-nucleotide exchange factor activity"/>
    <property type="evidence" value="ECO:0007669"/>
    <property type="project" value="TreeGrafter"/>
</dbReference>
<keyword evidence="3" id="KW-1185">Reference proteome</keyword>
<dbReference type="InterPro" id="IPR051553">
    <property type="entry name" value="Ran_GTPase-activating"/>
</dbReference>
<dbReference type="Proteomes" id="UP000195667">
    <property type="component" value="Unassembled WGS sequence"/>
</dbReference>
<evidence type="ECO:0008006" key="4">
    <source>
        <dbReference type="Google" id="ProtNLM"/>
    </source>
</evidence>
<dbReference type="SUPFAM" id="SSF50985">
    <property type="entry name" value="RCC1/BLIP-II"/>
    <property type="match status" value="1"/>
</dbReference>
<dbReference type="RefSeq" id="WP_087144335.1">
    <property type="nucleotide sequence ID" value="NZ_FUKI01000131.1"/>
</dbReference>
<dbReference type="PROSITE" id="PS50012">
    <property type="entry name" value="RCC1_3"/>
    <property type="match status" value="1"/>
</dbReference>
<dbReference type="EMBL" id="FUKI01000131">
    <property type="protein sequence ID" value="SJM94504.1"/>
    <property type="molecule type" value="Genomic_DNA"/>
</dbReference>
<dbReference type="PANTHER" id="PTHR45982">
    <property type="entry name" value="REGULATOR OF CHROMOSOME CONDENSATION"/>
    <property type="match status" value="1"/>
</dbReference>
<evidence type="ECO:0000256" key="1">
    <source>
        <dbReference type="SAM" id="SignalP"/>
    </source>
</evidence>
<accession>A0A1R4HE60</accession>